<dbReference type="GO" id="GO:0008466">
    <property type="term" value="F:glycogenin glucosyltransferase activity"/>
    <property type="evidence" value="ECO:0007669"/>
    <property type="project" value="UniProtKB-EC"/>
</dbReference>
<feature type="transmembrane region" description="Helical" evidence="3">
    <location>
        <begin position="284"/>
        <end position="304"/>
    </location>
</feature>
<comment type="similarity">
    <text evidence="1">Belongs to the glycosyltransferase 8 family. Glycogenin subfamily.</text>
</comment>
<dbReference type="EC" id="2.4.1.186" evidence="2"/>
<evidence type="ECO:0000256" key="3">
    <source>
        <dbReference type="SAM" id="Phobius"/>
    </source>
</evidence>
<dbReference type="InterPro" id="IPR002495">
    <property type="entry name" value="Glyco_trans_8"/>
</dbReference>
<evidence type="ECO:0000313" key="5">
    <source>
        <dbReference type="WBParaSite" id="HCON_00099850-00001"/>
    </source>
</evidence>
<evidence type="ECO:0000256" key="1">
    <source>
        <dbReference type="ARBA" id="ARBA00038162"/>
    </source>
</evidence>
<dbReference type="OMA" id="HKARKYQ"/>
<feature type="transmembrane region" description="Helical" evidence="3">
    <location>
        <begin position="348"/>
        <end position="370"/>
    </location>
</feature>
<dbReference type="Pfam" id="PF01501">
    <property type="entry name" value="Glyco_transf_8"/>
    <property type="match status" value="2"/>
</dbReference>
<feature type="transmembrane region" description="Helical" evidence="3">
    <location>
        <begin position="382"/>
        <end position="403"/>
    </location>
</feature>
<evidence type="ECO:0000256" key="2">
    <source>
        <dbReference type="ARBA" id="ARBA00038934"/>
    </source>
</evidence>
<dbReference type="InterPro" id="IPR050587">
    <property type="entry name" value="GNT1/Glycosyltrans_8"/>
</dbReference>
<dbReference type="InterPro" id="IPR029044">
    <property type="entry name" value="Nucleotide-diphossugar_trans"/>
</dbReference>
<keyword evidence="3" id="KW-0472">Membrane</keyword>
<organism evidence="4 5">
    <name type="scientific">Haemonchus contortus</name>
    <name type="common">Barber pole worm</name>
    <dbReference type="NCBI Taxonomy" id="6289"/>
    <lineage>
        <taxon>Eukaryota</taxon>
        <taxon>Metazoa</taxon>
        <taxon>Ecdysozoa</taxon>
        <taxon>Nematoda</taxon>
        <taxon>Chromadorea</taxon>
        <taxon>Rhabditida</taxon>
        <taxon>Rhabditina</taxon>
        <taxon>Rhabditomorpha</taxon>
        <taxon>Strongyloidea</taxon>
        <taxon>Trichostrongylidae</taxon>
        <taxon>Haemonchus</taxon>
    </lineage>
</organism>
<keyword evidence="3" id="KW-0812">Transmembrane</keyword>
<dbReference type="GO" id="GO:0005978">
    <property type="term" value="P:glycogen biosynthetic process"/>
    <property type="evidence" value="ECO:0007669"/>
    <property type="project" value="UniProtKB-ARBA"/>
</dbReference>
<dbReference type="AlphaFoldDB" id="A0A7I5EA62"/>
<keyword evidence="3" id="KW-1133">Transmembrane helix</keyword>
<dbReference type="WBParaSite" id="HCON_00099850-00001">
    <property type="protein sequence ID" value="HCON_00099850-00001"/>
    <property type="gene ID" value="HCON_00099850"/>
</dbReference>
<dbReference type="Gene3D" id="3.90.550.10">
    <property type="entry name" value="Spore Coat Polysaccharide Biosynthesis Protein SpsA, Chain A"/>
    <property type="match status" value="1"/>
</dbReference>
<reference evidence="5" key="1">
    <citation type="submission" date="2020-12" db="UniProtKB">
        <authorList>
            <consortium name="WormBaseParasite"/>
        </authorList>
    </citation>
    <scope>IDENTIFICATION</scope>
    <source>
        <strain evidence="5">MHco3</strain>
    </source>
</reference>
<keyword evidence="4" id="KW-1185">Reference proteome</keyword>
<dbReference type="SUPFAM" id="SSF53448">
    <property type="entry name" value="Nucleotide-diphospho-sugar transferases"/>
    <property type="match status" value="1"/>
</dbReference>
<feature type="transmembrane region" description="Helical" evidence="3">
    <location>
        <begin position="409"/>
        <end position="430"/>
    </location>
</feature>
<proteinExistence type="inferred from homology"/>
<sequence length="456" mass="52267">MGVSVNHSNTMTAFFFTIFSILFLIPTVLTEKRVMISILTNDGFLLPAKVLAFHIKTLNMTVPYVLLVTENVSNASINELRSQDIEVRHTTLLTVPQAKKAAKYHYTKLRLWSMTEYDVIMYLDLDVLPLRDLTPFFSCGSFCATFRHSDKFNAGVLVLKPNLTVYNDLIKKAPHLPTYDGGDQGFLNSYFHELKYTPTFDHTHPNEQKYQSDQRRLSSEFNYDIGMYYLTGGKLLVEPAVIHYTLGPTKPWLWWTFPLFDLNEHWNNARNAMESVYCDPAPDLHLILFTVLVGVIALLFRKFILLISGDYLRSDSLSAVEEQFAHYLITWISFFITWNVMPTNAHPFASWMYFTASLNICIVCLSDIFVEIRCGGLITTSAYPRSFVFVLNTCAILLSLLVLSLVPCFGTRALLAIVLLVLLNYLFPLLCKTFLIGRHDCHSNYRLLPQRKECVH</sequence>
<feature type="transmembrane region" description="Helical" evidence="3">
    <location>
        <begin position="324"/>
        <end position="342"/>
    </location>
</feature>
<dbReference type="PANTHER" id="PTHR11183">
    <property type="entry name" value="GLYCOGENIN SUBFAMILY MEMBER"/>
    <property type="match status" value="1"/>
</dbReference>
<accession>A0A7I5EA62</accession>
<dbReference type="OrthoDB" id="2014201at2759"/>
<name>A0A7I5EA62_HAECO</name>
<protein>
    <recommendedName>
        <fullName evidence="2">glycogenin glucosyltransferase</fullName>
        <ecNumber evidence="2">2.4.1.186</ecNumber>
    </recommendedName>
</protein>
<evidence type="ECO:0000313" key="4">
    <source>
        <dbReference type="Proteomes" id="UP000025227"/>
    </source>
</evidence>
<dbReference type="Proteomes" id="UP000025227">
    <property type="component" value="Unplaced"/>
</dbReference>